<dbReference type="PROSITE" id="PS51257">
    <property type="entry name" value="PROKAR_LIPOPROTEIN"/>
    <property type="match status" value="1"/>
</dbReference>
<evidence type="ECO:0000313" key="2">
    <source>
        <dbReference type="Proteomes" id="UP000219452"/>
    </source>
</evidence>
<dbReference type="RefSeq" id="WP_097128314.1">
    <property type="nucleotide sequence ID" value="NZ_OCNH01000003.1"/>
</dbReference>
<dbReference type="AlphaFoldDB" id="A0A286GCB8"/>
<dbReference type="EMBL" id="OCNH01000003">
    <property type="protein sequence ID" value="SOD93175.1"/>
    <property type="molecule type" value="Genomic_DNA"/>
</dbReference>
<proteinExistence type="predicted"/>
<dbReference type="Proteomes" id="UP000219452">
    <property type="component" value="Unassembled WGS sequence"/>
</dbReference>
<name>A0A286GCB8_9BACT</name>
<evidence type="ECO:0000313" key="1">
    <source>
        <dbReference type="EMBL" id="SOD93175.1"/>
    </source>
</evidence>
<organism evidence="1 2">
    <name type="scientific">Spirosoma fluviale</name>
    <dbReference type="NCBI Taxonomy" id="1597977"/>
    <lineage>
        <taxon>Bacteria</taxon>
        <taxon>Pseudomonadati</taxon>
        <taxon>Bacteroidota</taxon>
        <taxon>Cytophagia</taxon>
        <taxon>Cytophagales</taxon>
        <taxon>Cytophagaceae</taxon>
        <taxon>Spirosoma</taxon>
    </lineage>
</organism>
<accession>A0A286GCB8</accession>
<sequence>MKYATLFLLLGLSFIACDQKQVDPAQRPLIGTYGVTHLKQYQDGKLVFEGALPAILGDSMTIKHGLSIELATLKSSTTDAFISYHMIQSQSNADSTRTTSKSYGRPIAQNQITIKAAQSPGMFAFYKNNSDLIGNSDGDQLAFDFAEPDSLGHIVRYVYEAKKTSATPNRY</sequence>
<reference evidence="2" key="1">
    <citation type="submission" date="2017-09" db="EMBL/GenBank/DDBJ databases">
        <authorList>
            <person name="Varghese N."/>
            <person name="Submissions S."/>
        </authorList>
    </citation>
    <scope>NUCLEOTIDE SEQUENCE [LARGE SCALE GENOMIC DNA]</scope>
    <source>
        <strain evidence="2">DSM 29961</strain>
    </source>
</reference>
<keyword evidence="2" id="KW-1185">Reference proteome</keyword>
<protein>
    <submittedName>
        <fullName evidence="1">Uncharacterized protein</fullName>
    </submittedName>
</protein>
<gene>
    <name evidence="1" type="ORF">SAMN06269250_4394</name>
</gene>